<dbReference type="InterPro" id="IPR033132">
    <property type="entry name" value="GH_1_N_CS"/>
</dbReference>
<reference evidence="6" key="2">
    <citation type="submission" date="2025-08" db="UniProtKB">
        <authorList>
            <consortium name="RefSeq"/>
        </authorList>
    </citation>
    <scope>IDENTIFICATION</scope>
    <source>
        <tissue evidence="6">Young leaves</tissue>
    </source>
</reference>
<comment type="similarity">
    <text evidence="1 4">Belongs to the glycosyl hydrolase 1 family.</text>
</comment>
<sequence length="503" mass="57456">MELRRGIVAIAVVVIFKIQICLSDINRQSFPKGFVFGTASSAFQYEGAVKEDGRRPSVWDTFSHSPGKIVDNSNADVAVDQYHRYEEDTQLMKEMGMDAYRFSISWSRIFSNGSGEINEAGIDHYNKLINALLAQGIEPYVTLYHWDLPQALEDKYKGWLSPLIIKDFATYAEICFEKFGDRVKHWITFNEPHTFAMMGYDLGVEAPGRCSILLHQLCRNGNSATEPYIVAHNVLLSHAIVVDIYRKKYQKVQGGSIGISLDVIWFESATNSKEDIEATQRALDFQLGWFLDPLVFGDYPISMRNRVGSRLPKFSKPQAHLLKGSLDFVGINHYTTFYAMHNASNLVGVILHDYIADSGALTLPFNGTKVIGEKANSLWLYIVPQGMRSTVNYIKQKYGNPPVIITENGMDDPNDPLISIKDALKDEKRIRYHNDYLINLLASIIEDGCNVKGYFVWSLLDNWEWQAGFTSRFGLYFVDYKDNLRRYPKQSVEWFKRFLKSTQ</sequence>
<dbReference type="GeneID" id="113868504"/>
<evidence type="ECO:0000256" key="4">
    <source>
        <dbReference type="RuleBase" id="RU003690"/>
    </source>
</evidence>
<dbReference type="SUPFAM" id="SSF51445">
    <property type="entry name" value="(Trans)glycosidases"/>
    <property type="match status" value="1"/>
</dbReference>
<dbReference type="OrthoDB" id="65569at2759"/>
<protein>
    <submittedName>
        <fullName evidence="6">Beta-glucosidase 40</fullName>
    </submittedName>
</protein>
<keyword evidence="2" id="KW-0378">Hydrolase</keyword>
<evidence type="ECO:0000256" key="2">
    <source>
        <dbReference type="ARBA" id="ARBA00022801"/>
    </source>
</evidence>
<gene>
    <name evidence="6" type="primary">LOC113868504</name>
</gene>
<dbReference type="Gene3D" id="3.20.20.80">
    <property type="entry name" value="Glycosidases"/>
    <property type="match status" value="1"/>
</dbReference>
<dbReference type="PANTHER" id="PTHR10353:SF144">
    <property type="entry name" value="BETA-GLUCOSIDASE"/>
    <property type="match status" value="1"/>
</dbReference>
<evidence type="ECO:0000256" key="3">
    <source>
        <dbReference type="ARBA" id="ARBA00023295"/>
    </source>
</evidence>
<keyword evidence="5" id="KW-1185">Reference proteome</keyword>
<evidence type="ECO:0000313" key="5">
    <source>
        <dbReference type="Proteomes" id="UP000694853"/>
    </source>
</evidence>
<proteinExistence type="inferred from homology"/>
<reference evidence="5" key="1">
    <citation type="journal article" date="2019" name="Toxins">
        <title>Detection of Abrin-Like and Prepropulchellin-Like Toxin Genes and Transcripts Using Whole Genome Sequencing and Full-Length Transcript Sequencing of Abrus precatorius.</title>
        <authorList>
            <person name="Hovde B.T."/>
            <person name="Daligault H.E."/>
            <person name="Hanschen E.R."/>
            <person name="Kunde Y.A."/>
            <person name="Johnson M.B."/>
            <person name="Starkenburg S.R."/>
            <person name="Johnson S.L."/>
        </authorList>
    </citation>
    <scope>NUCLEOTIDE SEQUENCE [LARGE SCALE GENOMIC DNA]</scope>
</reference>
<evidence type="ECO:0000256" key="1">
    <source>
        <dbReference type="ARBA" id="ARBA00010838"/>
    </source>
</evidence>
<dbReference type="Pfam" id="PF00232">
    <property type="entry name" value="Glyco_hydro_1"/>
    <property type="match status" value="1"/>
</dbReference>
<dbReference type="RefSeq" id="XP_027359945.1">
    <property type="nucleotide sequence ID" value="XM_027504144.1"/>
</dbReference>
<dbReference type="InterPro" id="IPR001360">
    <property type="entry name" value="Glyco_hydro_1"/>
</dbReference>
<dbReference type="GO" id="GO:0008422">
    <property type="term" value="F:beta-glucosidase activity"/>
    <property type="evidence" value="ECO:0007669"/>
    <property type="project" value="TreeGrafter"/>
</dbReference>
<keyword evidence="3" id="KW-0326">Glycosidase</keyword>
<dbReference type="FunFam" id="3.20.20.80:FF:000020">
    <property type="entry name" value="Beta-glucosidase 12"/>
    <property type="match status" value="1"/>
</dbReference>
<dbReference type="InterPro" id="IPR017853">
    <property type="entry name" value="GH"/>
</dbReference>
<accession>A0A8B8LUJ2</accession>
<evidence type="ECO:0000313" key="6">
    <source>
        <dbReference type="RefSeq" id="XP_027359945.1"/>
    </source>
</evidence>
<dbReference type="Proteomes" id="UP000694853">
    <property type="component" value="Unplaced"/>
</dbReference>
<name>A0A8B8LUJ2_ABRPR</name>
<dbReference type="AlphaFoldDB" id="A0A8B8LUJ2"/>
<dbReference type="PRINTS" id="PR00131">
    <property type="entry name" value="GLHYDRLASE1"/>
</dbReference>
<organism evidence="5 6">
    <name type="scientific">Abrus precatorius</name>
    <name type="common">Indian licorice</name>
    <name type="synonym">Glycine abrus</name>
    <dbReference type="NCBI Taxonomy" id="3816"/>
    <lineage>
        <taxon>Eukaryota</taxon>
        <taxon>Viridiplantae</taxon>
        <taxon>Streptophyta</taxon>
        <taxon>Embryophyta</taxon>
        <taxon>Tracheophyta</taxon>
        <taxon>Spermatophyta</taxon>
        <taxon>Magnoliopsida</taxon>
        <taxon>eudicotyledons</taxon>
        <taxon>Gunneridae</taxon>
        <taxon>Pentapetalae</taxon>
        <taxon>rosids</taxon>
        <taxon>fabids</taxon>
        <taxon>Fabales</taxon>
        <taxon>Fabaceae</taxon>
        <taxon>Papilionoideae</taxon>
        <taxon>50 kb inversion clade</taxon>
        <taxon>NPAAA clade</taxon>
        <taxon>indigoferoid/millettioid clade</taxon>
        <taxon>Abreae</taxon>
        <taxon>Abrus</taxon>
    </lineage>
</organism>
<dbReference type="KEGG" id="aprc:113868504"/>
<dbReference type="PANTHER" id="PTHR10353">
    <property type="entry name" value="GLYCOSYL HYDROLASE"/>
    <property type="match status" value="1"/>
</dbReference>
<dbReference type="PROSITE" id="PS00653">
    <property type="entry name" value="GLYCOSYL_HYDROL_F1_2"/>
    <property type="match status" value="1"/>
</dbReference>
<dbReference type="GO" id="GO:0005975">
    <property type="term" value="P:carbohydrate metabolic process"/>
    <property type="evidence" value="ECO:0007669"/>
    <property type="project" value="InterPro"/>
</dbReference>